<evidence type="ECO:0000313" key="2">
    <source>
        <dbReference type="EMBL" id="KAF3593397.1"/>
    </source>
</evidence>
<comment type="caution">
    <text evidence="2">The sequence shown here is derived from an EMBL/GenBank/DDBJ whole genome shotgun (WGS) entry which is preliminary data.</text>
</comment>
<gene>
    <name evidence="2" type="ORF">DY000_02023861</name>
</gene>
<dbReference type="InterPro" id="IPR012340">
    <property type="entry name" value="NA-bd_OB-fold"/>
</dbReference>
<name>A0ABQ7E8Q1_BRACR</name>
<dbReference type="EMBL" id="QGKV02000299">
    <property type="protein sequence ID" value="KAF3593397.1"/>
    <property type="molecule type" value="Genomic_DNA"/>
</dbReference>
<dbReference type="Pfam" id="PF02721">
    <property type="entry name" value="DUF223"/>
    <property type="match status" value="1"/>
</dbReference>
<organism evidence="2 3">
    <name type="scientific">Brassica cretica</name>
    <name type="common">Mustard</name>
    <dbReference type="NCBI Taxonomy" id="69181"/>
    <lineage>
        <taxon>Eukaryota</taxon>
        <taxon>Viridiplantae</taxon>
        <taxon>Streptophyta</taxon>
        <taxon>Embryophyta</taxon>
        <taxon>Tracheophyta</taxon>
        <taxon>Spermatophyta</taxon>
        <taxon>Magnoliopsida</taxon>
        <taxon>eudicotyledons</taxon>
        <taxon>Gunneridae</taxon>
        <taxon>Pentapetalae</taxon>
        <taxon>rosids</taxon>
        <taxon>malvids</taxon>
        <taxon>Brassicales</taxon>
        <taxon>Brassicaceae</taxon>
        <taxon>Brassiceae</taxon>
        <taxon>Brassica</taxon>
    </lineage>
</organism>
<protein>
    <recommendedName>
        <fullName evidence="1">Replication protein A 70 kDa DNA-binding subunit B/D first OB fold domain-containing protein</fullName>
    </recommendedName>
</protein>
<dbReference type="CDD" id="cd04480">
    <property type="entry name" value="RPA1_DBD_A_like"/>
    <property type="match status" value="1"/>
</dbReference>
<sequence>MSIVISDRVSLLNHVKPFKTTWKVEVKVLHSWTQHSNYTGGYSVQFILADKTGVKIHCTCKRLFLARVKKLQIGAWRFIENFAVTPAGGKYRPTSHEYKMSILSNSNVTESSLKNDDFFFVINQFSRNHERGVLIQISLLPIDNGDLQVVAVQTKETKKLELTLRDTEMPNNEQNNELALTTGCREVVKPKGNKRQPDKWSLYSERTILDIIMYDKCIVKATVYAIDTDWAWYYFGCVKCHYKKVTNITNKELVPVKHLWFKLHLLIKDDTGETKVMLLDTIVEPILGVEDPEDLLNAITDLIGKTLMFGVYVGKYNVDYGSHICNIGKTWSADEIISESDDENSEDTLTNGVSSDRSSRQVSFITIDSEDNTCLSLTPLSKRKVDNEIEDLFSTSKKQKTVLKDYQG</sequence>
<dbReference type="Proteomes" id="UP000266723">
    <property type="component" value="Unassembled WGS sequence"/>
</dbReference>
<feature type="domain" description="Replication protein A 70 kDa DNA-binding subunit B/D first OB fold" evidence="1">
    <location>
        <begin position="12"/>
        <end position="110"/>
    </location>
</feature>
<dbReference type="PANTHER" id="PTHR47165">
    <property type="entry name" value="OS03G0429900 PROTEIN"/>
    <property type="match status" value="1"/>
</dbReference>
<evidence type="ECO:0000259" key="1">
    <source>
        <dbReference type="Pfam" id="PF02721"/>
    </source>
</evidence>
<keyword evidence="3" id="KW-1185">Reference proteome</keyword>
<accession>A0ABQ7E8Q1</accession>
<proteinExistence type="predicted"/>
<reference evidence="2 3" key="1">
    <citation type="journal article" date="2020" name="BMC Genomics">
        <title>Intraspecific diversification of the crop wild relative Brassica cretica Lam. using demographic model selection.</title>
        <authorList>
            <person name="Kioukis A."/>
            <person name="Michalopoulou V.A."/>
            <person name="Briers L."/>
            <person name="Pirintsos S."/>
            <person name="Studholme D.J."/>
            <person name="Pavlidis P."/>
            <person name="Sarris P.F."/>
        </authorList>
    </citation>
    <scope>NUCLEOTIDE SEQUENCE [LARGE SCALE GENOMIC DNA]</scope>
    <source>
        <strain evidence="3">cv. PFS-1207/04</strain>
    </source>
</reference>
<dbReference type="Gene3D" id="2.40.50.140">
    <property type="entry name" value="Nucleic acid-binding proteins"/>
    <property type="match status" value="2"/>
</dbReference>
<dbReference type="SUPFAM" id="SSF50249">
    <property type="entry name" value="Nucleic acid-binding proteins"/>
    <property type="match status" value="2"/>
</dbReference>
<evidence type="ECO:0000313" key="3">
    <source>
        <dbReference type="Proteomes" id="UP000266723"/>
    </source>
</evidence>
<dbReference type="InterPro" id="IPR003871">
    <property type="entry name" value="RFA1B/D_OB_1st"/>
</dbReference>
<dbReference type="PANTHER" id="PTHR47165:SF4">
    <property type="entry name" value="OS03G0429900 PROTEIN"/>
    <property type="match status" value="1"/>
</dbReference>